<feature type="binding site" evidence="6">
    <location>
        <position position="479"/>
    </location>
    <ligand>
        <name>Zn(2+)</name>
        <dbReference type="ChEBI" id="CHEBI:29105"/>
    </ligand>
</feature>
<evidence type="ECO:0000256" key="5">
    <source>
        <dbReference type="ARBA" id="ARBA00023136"/>
    </source>
</evidence>
<dbReference type="AlphaFoldDB" id="A0A1I5WN13"/>
<keyword evidence="4 6" id="KW-0862">Zinc</keyword>
<dbReference type="PANTHER" id="PTHR38344">
    <property type="entry name" value="UPF0753 PROTEIN AQ_863"/>
    <property type="match status" value="1"/>
</dbReference>
<dbReference type="PANTHER" id="PTHR38344:SF1">
    <property type="entry name" value="INORGANIC CARBON TRANSPORTER SUBUNIT DABA-RELATED"/>
    <property type="match status" value="1"/>
</dbReference>
<comment type="cofactor">
    <cofactor evidence="6">
        <name>Zn(2+)</name>
        <dbReference type="ChEBI" id="CHEBI:29105"/>
    </cofactor>
</comment>
<dbReference type="HAMAP" id="MF_01871">
    <property type="entry name" value="DabA"/>
    <property type="match status" value="1"/>
</dbReference>
<dbReference type="GO" id="GO:0005886">
    <property type="term" value="C:plasma membrane"/>
    <property type="evidence" value="ECO:0007669"/>
    <property type="project" value="UniProtKB-SubCell"/>
</dbReference>
<keyword evidence="3 6" id="KW-0479">Metal-binding</keyword>
<gene>
    <name evidence="6" type="primary">dabA</name>
    <name evidence="7" type="ORF">SAMN05421853_102444</name>
</gene>
<accession>A0A1I5WN13</accession>
<dbReference type="InterPro" id="IPR018752">
    <property type="entry name" value="DabA"/>
</dbReference>
<comment type="function">
    <text evidence="6">Part of an energy-coupled inorganic carbon pump.</text>
</comment>
<dbReference type="EMBL" id="FOXV01000002">
    <property type="protein sequence ID" value="SFQ20918.1"/>
    <property type="molecule type" value="Genomic_DNA"/>
</dbReference>
<evidence type="ECO:0000256" key="1">
    <source>
        <dbReference type="ARBA" id="ARBA00022448"/>
    </source>
</evidence>
<name>A0A1I5WN13_9RHOB</name>
<dbReference type="STRING" id="93684.SAMN05421853_102444"/>
<dbReference type="Proteomes" id="UP000243106">
    <property type="component" value="Unassembled WGS sequence"/>
</dbReference>
<sequence length="785" mass="83837">MNMHMTWPGEALEFFAAAEDAIRQVPPAFPLEATVAVNPWLGQAREDRAVAAARLARVGGGAMFLPRKSVSEMIDSGEITPEDLADAAARHGITSDALRRAARVNAPSVQPLPTVADLARAASGIDWPGLIEERFGSWAAAHFDQGQAFWPAAKGDAWRSWRAYGSRDLTPGLAGLHGFNARVAEAPTDVRAAFCAACDALGLTREAAQLYFHRLLVTLSGWAQYARHLGWIAERDGGRDRTLFELLTIRLIWDEALLEQGGALTCDAWHAALHEYTMPIEPDQEMRLSAALQEAADLSAERKLADMLDGPSAAVTGARPAIQAAFCIDVRSEVLRRALEAADPDLRTIGFAGFFGLPIRHHGHASDIVEMRAPILLAPAVDTQAEGDDTESRIYLRAIRAWGRFKRAAVSAFAFVEAAGPLYVGKLVRDGLGLPKPASSSHAPTLHLPLEERVAAAARILKAMSLTSGFARLVLICGHGSEVANAPHRSALQCGACGGHAGDVNARLLAALLNDQAVRGRLAGEGIEIPADTHFVAGLHDTVSDEVALFTDGVHNSHAGDIARLKLALKQAGAMARTERAQSLPHGVADALAARGQDWSEIRPEWGLAGCRGFIAAPRSRTAGRDLGGRVFLHDYDWRQDEDAATLELILSAPVVVASWIALQYHGSTVAPETFGAGNKLLHNVVGGIGVLEGNGGALRAGLPWQSVHDGEAPRHAASRLVVAIDAPEAMISEVLERQPQVRALFDNGWLTLVRLDEAGAVAARYTKNGWTGYAAERAEARSAA</sequence>
<evidence type="ECO:0000256" key="3">
    <source>
        <dbReference type="ARBA" id="ARBA00022723"/>
    </source>
</evidence>
<protein>
    <recommendedName>
        <fullName evidence="6">Probable inorganic carbon transporter subunit DabA</fullName>
    </recommendedName>
</protein>
<dbReference type="RefSeq" id="WP_093009696.1">
    <property type="nucleotide sequence ID" value="NZ_FOXV01000002.1"/>
</dbReference>
<feature type="binding site" evidence="6">
    <location>
        <position position="494"/>
    </location>
    <ligand>
        <name>Zn(2+)</name>
        <dbReference type="ChEBI" id="CHEBI:29105"/>
    </ligand>
</feature>
<evidence type="ECO:0000313" key="8">
    <source>
        <dbReference type="Proteomes" id="UP000243106"/>
    </source>
</evidence>
<reference evidence="8" key="1">
    <citation type="submission" date="2016-10" db="EMBL/GenBank/DDBJ databases">
        <authorList>
            <person name="Varghese N."/>
            <person name="Submissions S."/>
        </authorList>
    </citation>
    <scope>NUCLEOTIDE SEQUENCE [LARGE SCALE GENOMIC DNA]</scope>
    <source>
        <strain evidence="8">JCM 10271</strain>
    </source>
</reference>
<dbReference type="Pfam" id="PF10070">
    <property type="entry name" value="DabA"/>
    <property type="match status" value="1"/>
</dbReference>
<organism evidence="7 8">
    <name type="scientific">Roseivivax halotolerans</name>
    <dbReference type="NCBI Taxonomy" id="93684"/>
    <lineage>
        <taxon>Bacteria</taxon>
        <taxon>Pseudomonadati</taxon>
        <taxon>Pseudomonadota</taxon>
        <taxon>Alphaproteobacteria</taxon>
        <taxon>Rhodobacterales</taxon>
        <taxon>Roseobacteraceae</taxon>
        <taxon>Roseivivax</taxon>
    </lineage>
</organism>
<comment type="subunit">
    <text evidence="6">Forms a complex with DabB.</text>
</comment>
<feature type="binding site" evidence="6">
    <location>
        <position position="327"/>
    </location>
    <ligand>
        <name>Zn(2+)</name>
        <dbReference type="ChEBI" id="CHEBI:29105"/>
    </ligand>
</feature>
<keyword evidence="5 6" id="KW-0472">Membrane</keyword>
<comment type="similarity">
    <text evidence="6">Belongs to the inorganic carbon transporter (TC 9.A.2) DabA family.</text>
</comment>
<comment type="subcellular location">
    <subcellularLocation>
        <location evidence="6">Cell membrane</location>
        <topology evidence="6">Peripheral membrane protein</topology>
    </subcellularLocation>
</comment>
<keyword evidence="2 6" id="KW-1003">Cell membrane</keyword>
<keyword evidence="1 6" id="KW-0813">Transport</keyword>
<proteinExistence type="inferred from homology"/>
<feature type="binding site" evidence="6">
    <location>
        <position position="329"/>
    </location>
    <ligand>
        <name>Zn(2+)</name>
        <dbReference type="ChEBI" id="CHEBI:29105"/>
    </ligand>
</feature>
<evidence type="ECO:0000256" key="4">
    <source>
        <dbReference type="ARBA" id="ARBA00022833"/>
    </source>
</evidence>
<evidence type="ECO:0000313" key="7">
    <source>
        <dbReference type="EMBL" id="SFQ20918.1"/>
    </source>
</evidence>
<dbReference type="GO" id="GO:0008270">
    <property type="term" value="F:zinc ion binding"/>
    <property type="evidence" value="ECO:0007669"/>
    <property type="project" value="UniProtKB-UniRule"/>
</dbReference>
<keyword evidence="8" id="KW-1185">Reference proteome</keyword>
<evidence type="ECO:0000256" key="6">
    <source>
        <dbReference type="HAMAP-Rule" id="MF_01871"/>
    </source>
</evidence>
<evidence type="ECO:0000256" key="2">
    <source>
        <dbReference type="ARBA" id="ARBA00022475"/>
    </source>
</evidence>